<reference evidence="3" key="1">
    <citation type="journal article" date="2018" name="Nat. Microbiol.">
        <title>Leveraging single-cell genomics to expand the fungal tree of life.</title>
        <authorList>
            <person name="Ahrendt S.R."/>
            <person name="Quandt C.A."/>
            <person name="Ciobanu D."/>
            <person name="Clum A."/>
            <person name="Salamov A."/>
            <person name="Andreopoulos B."/>
            <person name="Cheng J.F."/>
            <person name="Woyke T."/>
            <person name="Pelin A."/>
            <person name="Henrissat B."/>
            <person name="Reynolds N.K."/>
            <person name="Benny G.L."/>
            <person name="Smith M.E."/>
            <person name="James T.Y."/>
            <person name="Grigoriev I.V."/>
        </authorList>
    </citation>
    <scope>NUCLEOTIDE SEQUENCE [LARGE SCALE GENOMIC DNA]</scope>
</reference>
<evidence type="ECO:0000313" key="3">
    <source>
        <dbReference type="Proteomes" id="UP000269721"/>
    </source>
</evidence>
<dbReference type="OrthoDB" id="20772at2759"/>
<dbReference type="EMBL" id="KZ995757">
    <property type="protein sequence ID" value="RKO90036.1"/>
    <property type="molecule type" value="Genomic_DNA"/>
</dbReference>
<proteinExistence type="predicted"/>
<dbReference type="AlphaFoldDB" id="A0A4P9WHL9"/>
<feature type="compositionally biased region" description="Low complexity" evidence="1">
    <location>
        <begin position="17"/>
        <end position="29"/>
    </location>
</feature>
<name>A0A4P9WHL9_9FUNG</name>
<accession>A0A4P9WHL9</accession>
<protein>
    <submittedName>
        <fullName evidence="2">Uncharacterized protein</fullName>
    </submittedName>
</protein>
<keyword evidence="3" id="KW-1185">Reference proteome</keyword>
<feature type="region of interest" description="Disordered" evidence="1">
    <location>
        <begin position="1"/>
        <end position="43"/>
    </location>
</feature>
<sequence length="161" mass="17729">MFRSTPPVFKELPVPSPAALPDSAPSPSATQIPPSRFKRSPKNVREQVVAVMVEDKENDPFEFDSEEENDGAFLIYDGSVGRTPVTLAKPLQEWQNRGLGGQTPTPSRPPCAAGILGRTPRPTPTNTRFKQDRESLGAALFAEFNESIFEGRLPPDMHIAW</sequence>
<organism evidence="2 3">
    <name type="scientific">Blyttiomyces helicus</name>
    <dbReference type="NCBI Taxonomy" id="388810"/>
    <lineage>
        <taxon>Eukaryota</taxon>
        <taxon>Fungi</taxon>
        <taxon>Fungi incertae sedis</taxon>
        <taxon>Chytridiomycota</taxon>
        <taxon>Chytridiomycota incertae sedis</taxon>
        <taxon>Chytridiomycetes</taxon>
        <taxon>Chytridiomycetes incertae sedis</taxon>
        <taxon>Blyttiomyces</taxon>
    </lineage>
</organism>
<feature type="region of interest" description="Disordered" evidence="1">
    <location>
        <begin position="96"/>
        <end position="128"/>
    </location>
</feature>
<gene>
    <name evidence="2" type="ORF">BDK51DRAFT_30076</name>
</gene>
<dbReference type="Proteomes" id="UP000269721">
    <property type="component" value="Unassembled WGS sequence"/>
</dbReference>
<evidence type="ECO:0000256" key="1">
    <source>
        <dbReference type="SAM" id="MobiDB-lite"/>
    </source>
</evidence>
<feature type="compositionally biased region" description="Low complexity" evidence="1">
    <location>
        <begin position="118"/>
        <end position="128"/>
    </location>
</feature>
<evidence type="ECO:0000313" key="2">
    <source>
        <dbReference type="EMBL" id="RKO90036.1"/>
    </source>
</evidence>